<sequence length="995" mass="112955">MNELEQVKKEKEGLDNKLTGFEYASKDLDNLLGSLRSDKNKEGLRYNAIPPPPPAQVYSPPKKDFSWTGLPEFVDNTVTGHSRPTPSIDASKCNTSDLQSSNFSVSEHGESSGSIMSKPMIKFVKADDCPRVIKTNNTENARKSTVKYAEMYRNTSKSPKVRGKTWPKNNFAHKSMTPRAVLLKPGITPIAVSRPNMNIAQPKMTSFAKTTHSNIKRPFQGKSTVRTQPRVPRVSNVTKKFPTVDSKFPTAKSTLLLIWKTREKLLRPQLVGFRDLNKTLLKKYEPYDEGYVSFGHGCGKITSKGIIKTSKLEFENVYFVKELKYNLFSVSQVYDNKNSVLFIDSECIVLGKDFKLKDDTNVLLRTLKQHNMYSIDLNNIVPHKNLTCLVAKASVDESMLWHRRLGHLNFKTMNKLVKNNLVKGLPSKCFENDHTCVACQKGKQHKASCKTKLVNFVSKPLHTLHMNLFGPTSISSLNHKWYCLVVTNDFSRFTWTYFLRTKDEISSILRNFITEIENLKDLKVKIIRTPQRNGVAERRNRTLIEAARTMLADAKLPITFWAEAVNTACYVQNRVLTTWGSLMLKGMKVILLVVVAGTSSTNISCTKDVANQDVQKDVSSLRYIALPNWFHEAHIKTRNSEAPDGCNVDVSKAVGSLIPLLLQKFPQLIKFEDTFGVEADLSNMETSLPVSPTPTFRIHKDHPKSQIIGPVDTPILTRHKSKDVEEQSFIATIHHKTNPDLLQFCLFSCFLSQEEPKKIFDALKDPSWEEGFDYEEVFAPVAMIEAVRQFLVYASFMGFIVYQMDVKSVFLYGTIDEAVYVMQPPGFQDPEGTIDQTLFIKKHKGEFLLVQVVMGELTFFLGLQVLQKKDGIFLLQDKYVGDILKKFGYSDIRSANTPIDKENPWGKDGHVKDVELYLYRSMIESLMYLTASRPDIMFVVCACARHQVTPKECHLYAVKRIFKYLKGHPKLGLWYPKESPFDLVAYSDSDYGGAT</sequence>
<dbReference type="PANTHER" id="PTHR42648">
    <property type="entry name" value="TRANSPOSASE, PUTATIVE-RELATED"/>
    <property type="match status" value="1"/>
</dbReference>
<dbReference type="GO" id="GO:0003676">
    <property type="term" value="F:nucleic acid binding"/>
    <property type="evidence" value="ECO:0007669"/>
    <property type="project" value="InterPro"/>
</dbReference>
<evidence type="ECO:0000313" key="6">
    <source>
        <dbReference type="EMBL" id="GEU50957.1"/>
    </source>
</evidence>
<dbReference type="InterPro" id="IPR039537">
    <property type="entry name" value="Retrotran_Ty1/copia-like"/>
</dbReference>
<dbReference type="Gene3D" id="3.30.420.10">
    <property type="entry name" value="Ribonuclease H-like superfamily/Ribonuclease H"/>
    <property type="match status" value="1"/>
</dbReference>
<evidence type="ECO:0000256" key="1">
    <source>
        <dbReference type="ARBA" id="ARBA00022723"/>
    </source>
</evidence>
<keyword evidence="2" id="KW-0378">Hydrolase</keyword>
<proteinExistence type="predicted"/>
<keyword evidence="1" id="KW-0479">Metal-binding</keyword>
<accession>A0A6L2KQH9</accession>
<dbReference type="Pfam" id="PF13976">
    <property type="entry name" value="gag_pre-integrs"/>
    <property type="match status" value="1"/>
</dbReference>
<gene>
    <name evidence="6" type="ORF">Tci_022935</name>
</gene>
<dbReference type="Pfam" id="PF07727">
    <property type="entry name" value="RVT_2"/>
    <property type="match status" value="1"/>
</dbReference>
<feature type="region of interest" description="Disordered" evidence="3">
    <location>
        <begin position="82"/>
        <end position="114"/>
    </location>
</feature>
<evidence type="ECO:0000259" key="5">
    <source>
        <dbReference type="Pfam" id="PF13976"/>
    </source>
</evidence>
<dbReference type="InterPro" id="IPR025724">
    <property type="entry name" value="GAG-pre-integrase_dom"/>
</dbReference>
<dbReference type="AlphaFoldDB" id="A0A6L2KQH9"/>
<dbReference type="EMBL" id="BKCJ010002792">
    <property type="protein sequence ID" value="GEU50957.1"/>
    <property type="molecule type" value="Genomic_DNA"/>
</dbReference>
<feature type="domain" description="Reverse transcriptase Ty1/copia-type" evidence="4">
    <location>
        <begin position="771"/>
        <end position="829"/>
    </location>
</feature>
<comment type="caution">
    <text evidence="6">The sequence shown here is derived from an EMBL/GenBank/DDBJ whole genome shotgun (WGS) entry which is preliminary data.</text>
</comment>
<name>A0A6L2KQH9_TANCI</name>
<dbReference type="GO" id="GO:0016787">
    <property type="term" value="F:hydrolase activity"/>
    <property type="evidence" value="ECO:0007669"/>
    <property type="project" value="UniProtKB-KW"/>
</dbReference>
<dbReference type="InterPro" id="IPR012337">
    <property type="entry name" value="RNaseH-like_sf"/>
</dbReference>
<dbReference type="SUPFAM" id="SSF53098">
    <property type="entry name" value="Ribonuclease H-like"/>
    <property type="match status" value="1"/>
</dbReference>
<dbReference type="InterPro" id="IPR036397">
    <property type="entry name" value="RNaseH_sf"/>
</dbReference>
<feature type="compositionally biased region" description="Polar residues" evidence="3">
    <location>
        <begin position="92"/>
        <end position="114"/>
    </location>
</feature>
<evidence type="ECO:0000256" key="3">
    <source>
        <dbReference type="SAM" id="MobiDB-lite"/>
    </source>
</evidence>
<dbReference type="PANTHER" id="PTHR42648:SF32">
    <property type="entry name" value="RIBONUCLEASE H-LIKE DOMAIN, GAG-PRE-INTEGRASE DOMAIN PROTEIN-RELATED"/>
    <property type="match status" value="1"/>
</dbReference>
<protein>
    <submittedName>
        <fullName evidence="6">Putative ribonuclease H-like domain-containing protein</fullName>
    </submittedName>
</protein>
<evidence type="ECO:0000259" key="4">
    <source>
        <dbReference type="Pfam" id="PF07727"/>
    </source>
</evidence>
<dbReference type="InterPro" id="IPR013103">
    <property type="entry name" value="RVT_2"/>
</dbReference>
<dbReference type="GO" id="GO:0046872">
    <property type="term" value="F:metal ion binding"/>
    <property type="evidence" value="ECO:0007669"/>
    <property type="project" value="UniProtKB-KW"/>
</dbReference>
<organism evidence="6">
    <name type="scientific">Tanacetum cinerariifolium</name>
    <name type="common">Dalmatian daisy</name>
    <name type="synonym">Chrysanthemum cinerariifolium</name>
    <dbReference type="NCBI Taxonomy" id="118510"/>
    <lineage>
        <taxon>Eukaryota</taxon>
        <taxon>Viridiplantae</taxon>
        <taxon>Streptophyta</taxon>
        <taxon>Embryophyta</taxon>
        <taxon>Tracheophyta</taxon>
        <taxon>Spermatophyta</taxon>
        <taxon>Magnoliopsida</taxon>
        <taxon>eudicotyledons</taxon>
        <taxon>Gunneridae</taxon>
        <taxon>Pentapetalae</taxon>
        <taxon>asterids</taxon>
        <taxon>campanulids</taxon>
        <taxon>Asterales</taxon>
        <taxon>Asteraceae</taxon>
        <taxon>Asteroideae</taxon>
        <taxon>Anthemideae</taxon>
        <taxon>Anthemidinae</taxon>
        <taxon>Tanacetum</taxon>
    </lineage>
</organism>
<feature type="domain" description="GAG-pre-integrase" evidence="5">
    <location>
        <begin position="371"/>
        <end position="444"/>
    </location>
</feature>
<evidence type="ECO:0000256" key="2">
    <source>
        <dbReference type="ARBA" id="ARBA00022801"/>
    </source>
</evidence>
<reference evidence="6" key="1">
    <citation type="journal article" date="2019" name="Sci. Rep.">
        <title>Draft genome of Tanacetum cinerariifolium, the natural source of mosquito coil.</title>
        <authorList>
            <person name="Yamashiro T."/>
            <person name="Shiraishi A."/>
            <person name="Satake H."/>
            <person name="Nakayama K."/>
        </authorList>
    </citation>
    <scope>NUCLEOTIDE SEQUENCE</scope>
</reference>